<accession>A0ACA9LYC3</accession>
<reference evidence="1" key="1">
    <citation type="submission" date="2021-06" db="EMBL/GenBank/DDBJ databases">
        <authorList>
            <person name="Kallberg Y."/>
            <person name="Tangrot J."/>
            <person name="Rosling A."/>
        </authorList>
    </citation>
    <scope>NUCLEOTIDE SEQUENCE</scope>
    <source>
        <strain evidence="1">28 12/20/2015</strain>
    </source>
</reference>
<sequence>MSNSKAHSEFVSYIQNYNSHIKSDNNSCKSGKQRSPKSKCTTPEPIIDNERQVDRKQFQQSHSSKYLHPDQPLPHSSRNMRTSPGPRIKNEIRCCKCSQTGHFTSECPQHNKKSQSNNQFSQPQHPCFQNTNHQFQQSQQPYSLTYLHDQLMQNYSKNTPRNHQNQSHSLKNKRAKSEQNINQTYQKSQFNQQFQQSQQPFFNKSKNKCTTSTTSEPSNKSDNRIYKDRSHQKPHQSQQIEPSQTVIVNIVQSQKAPKQEQARENIFSRLLKKKSDLTKEN</sequence>
<keyword evidence="2" id="KW-1185">Reference proteome</keyword>
<name>A0ACA9LYC3_9GLOM</name>
<evidence type="ECO:0000313" key="2">
    <source>
        <dbReference type="Proteomes" id="UP000789366"/>
    </source>
</evidence>
<gene>
    <name evidence="1" type="ORF">SPELUC_LOCUS5393</name>
</gene>
<protein>
    <submittedName>
        <fullName evidence="1">7592_t:CDS:1</fullName>
    </submittedName>
</protein>
<proteinExistence type="predicted"/>
<dbReference type="EMBL" id="CAJVPW010005490">
    <property type="protein sequence ID" value="CAG8555748.1"/>
    <property type="molecule type" value="Genomic_DNA"/>
</dbReference>
<organism evidence="1 2">
    <name type="scientific">Cetraspora pellucida</name>
    <dbReference type="NCBI Taxonomy" id="1433469"/>
    <lineage>
        <taxon>Eukaryota</taxon>
        <taxon>Fungi</taxon>
        <taxon>Fungi incertae sedis</taxon>
        <taxon>Mucoromycota</taxon>
        <taxon>Glomeromycotina</taxon>
        <taxon>Glomeromycetes</taxon>
        <taxon>Diversisporales</taxon>
        <taxon>Gigasporaceae</taxon>
        <taxon>Cetraspora</taxon>
    </lineage>
</organism>
<dbReference type="Proteomes" id="UP000789366">
    <property type="component" value="Unassembled WGS sequence"/>
</dbReference>
<evidence type="ECO:0000313" key="1">
    <source>
        <dbReference type="EMBL" id="CAG8555748.1"/>
    </source>
</evidence>
<comment type="caution">
    <text evidence="1">The sequence shown here is derived from an EMBL/GenBank/DDBJ whole genome shotgun (WGS) entry which is preliminary data.</text>
</comment>